<evidence type="ECO:0000256" key="2">
    <source>
        <dbReference type="ARBA" id="ARBA00022670"/>
    </source>
</evidence>
<dbReference type="Pfam" id="PF01471">
    <property type="entry name" value="PG_binding_1"/>
    <property type="match status" value="1"/>
</dbReference>
<dbReference type="OrthoDB" id="9813368at2"/>
<dbReference type="InterPro" id="IPR000064">
    <property type="entry name" value="NLP_P60_dom"/>
</dbReference>
<organism evidence="8 9">
    <name type="scientific">Thalassobacillus cyri</name>
    <dbReference type="NCBI Taxonomy" id="571932"/>
    <lineage>
        <taxon>Bacteria</taxon>
        <taxon>Bacillati</taxon>
        <taxon>Bacillota</taxon>
        <taxon>Bacilli</taxon>
        <taxon>Bacillales</taxon>
        <taxon>Bacillaceae</taxon>
        <taxon>Thalassobacillus</taxon>
    </lineage>
</organism>
<dbReference type="GO" id="GO:0008234">
    <property type="term" value="F:cysteine-type peptidase activity"/>
    <property type="evidence" value="ECO:0007669"/>
    <property type="project" value="UniProtKB-KW"/>
</dbReference>
<dbReference type="PANTHER" id="PTHR47053:SF1">
    <property type="entry name" value="MUREIN DD-ENDOPEPTIDASE MEPH-RELATED"/>
    <property type="match status" value="1"/>
</dbReference>
<sequence>MYKTKLSVRKYVVSTALVTSLAFTPVLSDGAFAKADPSAGDTDTSVSDNQQVETSFLDKGDRGQEVEALQAELEDLGYYTYNLDGIFGPITEAAVKDFQADQGLAVDGVAGPNTLAALNGTADSETAKTETVSLDEDTASEDAASSSDVVSIAESVIGTPYVWGGTTPDGFDSSGFIQYVFAQVGVELDRKESDMWLNNGTTVESPKVGDVIFFEGTYDTEGASHSGIYIGDNKMIHAGSDGVEVADITIDYWQDHYLGVKSFQ</sequence>
<dbReference type="Gene3D" id="3.90.1720.10">
    <property type="entry name" value="endopeptidase domain like (from Nostoc punctiforme)"/>
    <property type="match status" value="1"/>
</dbReference>
<comment type="similarity">
    <text evidence="1">Belongs to the peptidase C40 family.</text>
</comment>
<evidence type="ECO:0000256" key="6">
    <source>
        <dbReference type="SAM" id="SignalP"/>
    </source>
</evidence>
<dbReference type="STRING" id="571932.SAMN05421743_102210"/>
<evidence type="ECO:0000259" key="7">
    <source>
        <dbReference type="PROSITE" id="PS51935"/>
    </source>
</evidence>
<dbReference type="InterPro" id="IPR036365">
    <property type="entry name" value="PGBD-like_sf"/>
</dbReference>
<dbReference type="Proteomes" id="UP000198584">
    <property type="component" value="Unassembled WGS sequence"/>
</dbReference>
<dbReference type="InterPro" id="IPR051202">
    <property type="entry name" value="Peptidase_C40"/>
</dbReference>
<proteinExistence type="inferred from homology"/>
<dbReference type="InterPro" id="IPR002477">
    <property type="entry name" value="Peptidoglycan-bd-like"/>
</dbReference>
<dbReference type="InterPro" id="IPR038765">
    <property type="entry name" value="Papain-like_cys_pep_sf"/>
</dbReference>
<evidence type="ECO:0000313" key="9">
    <source>
        <dbReference type="Proteomes" id="UP000198584"/>
    </source>
</evidence>
<feature type="signal peptide" evidence="6">
    <location>
        <begin position="1"/>
        <end position="28"/>
    </location>
</feature>
<dbReference type="Gene3D" id="1.10.101.10">
    <property type="entry name" value="PGBD-like superfamily/PGBD"/>
    <property type="match status" value="1"/>
</dbReference>
<accession>A0A1H3XQ38</accession>
<keyword evidence="9" id="KW-1185">Reference proteome</keyword>
<evidence type="ECO:0000313" key="8">
    <source>
        <dbReference type="EMBL" id="SEA01011.1"/>
    </source>
</evidence>
<name>A0A1H3XQ38_9BACI</name>
<feature type="domain" description="NlpC/P60" evidence="7">
    <location>
        <begin position="143"/>
        <end position="264"/>
    </location>
</feature>
<keyword evidence="4" id="KW-0788">Thiol protease</keyword>
<evidence type="ECO:0000256" key="1">
    <source>
        <dbReference type="ARBA" id="ARBA00007074"/>
    </source>
</evidence>
<keyword evidence="6" id="KW-0732">Signal</keyword>
<dbReference type="AlphaFoldDB" id="A0A1H3XQ38"/>
<reference evidence="8 9" key="1">
    <citation type="submission" date="2016-10" db="EMBL/GenBank/DDBJ databases">
        <authorList>
            <person name="de Groot N.N."/>
        </authorList>
    </citation>
    <scope>NUCLEOTIDE SEQUENCE [LARGE SCALE GENOMIC DNA]</scope>
    <source>
        <strain evidence="8 9">CCM7597</strain>
    </source>
</reference>
<protein>
    <submittedName>
        <fullName evidence="8">Cell wall-associated hydrolase, NlpC family</fullName>
    </submittedName>
</protein>
<dbReference type="EMBL" id="FNQR01000002">
    <property type="protein sequence ID" value="SEA01011.1"/>
    <property type="molecule type" value="Genomic_DNA"/>
</dbReference>
<feature type="compositionally biased region" description="Polar residues" evidence="5">
    <location>
        <begin position="121"/>
        <end position="132"/>
    </location>
</feature>
<keyword evidence="3 8" id="KW-0378">Hydrolase</keyword>
<feature type="region of interest" description="Disordered" evidence="5">
    <location>
        <begin position="120"/>
        <end position="146"/>
    </location>
</feature>
<dbReference type="RefSeq" id="WP_093042363.1">
    <property type="nucleotide sequence ID" value="NZ_FNQR01000002.1"/>
</dbReference>
<evidence type="ECO:0000256" key="5">
    <source>
        <dbReference type="SAM" id="MobiDB-lite"/>
    </source>
</evidence>
<dbReference type="PANTHER" id="PTHR47053">
    <property type="entry name" value="MUREIN DD-ENDOPEPTIDASE MEPH-RELATED"/>
    <property type="match status" value="1"/>
</dbReference>
<dbReference type="GO" id="GO:0006508">
    <property type="term" value="P:proteolysis"/>
    <property type="evidence" value="ECO:0007669"/>
    <property type="project" value="UniProtKB-KW"/>
</dbReference>
<dbReference type="SUPFAM" id="SSF47090">
    <property type="entry name" value="PGBD-like"/>
    <property type="match status" value="1"/>
</dbReference>
<keyword evidence="2" id="KW-0645">Protease</keyword>
<feature type="chain" id="PRO_5038923855" evidence="6">
    <location>
        <begin position="29"/>
        <end position="264"/>
    </location>
</feature>
<dbReference type="InterPro" id="IPR036366">
    <property type="entry name" value="PGBDSf"/>
</dbReference>
<dbReference type="PROSITE" id="PS51935">
    <property type="entry name" value="NLPC_P60"/>
    <property type="match status" value="1"/>
</dbReference>
<dbReference type="Pfam" id="PF00877">
    <property type="entry name" value="NLPC_P60"/>
    <property type="match status" value="1"/>
</dbReference>
<evidence type="ECO:0000256" key="4">
    <source>
        <dbReference type="ARBA" id="ARBA00022807"/>
    </source>
</evidence>
<gene>
    <name evidence="8" type="ORF">SAMN05421743_102210</name>
</gene>
<dbReference type="SUPFAM" id="SSF54001">
    <property type="entry name" value="Cysteine proteinases"/>
    <property type="match status" value="1"/>
</dbReference>
<evidence type="ECO:0000256" key="3">
    <source>
        <dbReference type="ARBA" id="ARBA00022801"/>
    </source>
</evidence>